<dbReference type="EMBL" id="DTBJ01000004">
    <property type="protein sequence ID" value="HGM58019.1"/>
    <property type="molecule type" value="Genomic_DNA"/>
</dbReference>
<name>A0A7C4H4X5_STAMA</name>
<dbReference type="AlphaFoldDB" id="A0A7C4H4X5"/>
<dbReference type="InterPro" id="IPR038664">
    <property type="entry name" value="Gar1/Naf1_Cbf5-bd_sf"/>
</dbReference>
<organism evidence="1">
    <name type="scientific">Staphylothermus marinus</name>
    <dbReference type="NCBI Taxonomy" id="2280"/>
    <lineage>
        <taxon>Archaea</taxon>
        <taxon>Thermoproteota</taxon>
        <taxon>Thermoprotei</taxon>
        <taxon>Desulfurococcales</taxon>
        <taxon>Desulfurococcaceae</taxon>
        <taxon>Staphylothermus</taxon>
    </lineage>
</organism>
<sequence length="100" mass="11284">MKKLGNVYLKTRSKLLIVKPLLKSFDKLESIVGAEVYSSDLKRIGSVIDIIGKISNPYIVVKPISPEVIDQLDTGSVVYFRISKKRFGKASERGFIRKQK</sequence>
<gene>
    <name evidence="1" type="ORF">ENU14_00275</name>
</gene>
<evidence type="ECO:0000313" key="1">
    <source>
        <dbReference type="EMBL" id="HGM58019.1"/>
    </source>
</evidence>
<dbReference type="SUPFAM" id="SSF50447">
    <property type="entry name" value="Translation proteins"/>
    <property type="match status" value="1"/>
</dbReference>
<dbReference type="Gene3D" id="2.40.10.230">
    <property type="entry name" value="Probable tRNA pseudouridine synthase domain"/>
    <property type="match status" value="1"/>
</dbReference>
<reference evidence="1" key="1">
    <citation type="journal article" date="2020" name="mSystems">
        <title>Genome- and Community-Level Interaction Insights into Carbon Utilization and Element Cycling Functions of Hydrothermarchaeota in Hydrothermal Sediment.</title>
        <authorList>
            <person name="Zhou Z."/>
            <person name="Liu Y."/>
            <person name="Xu W."/>
            <person name="Pan J."/>
            <person name="Luo Z.H."/>
            <person name="Li M."/>
        </authorList>
    </citation>
    <scope>NUCLEOTIDE SEQUENCE [LARGE SCALE GENOMIC DNA]</scope>
    <source>
        <strain evidence="1">SpSt-642</strain>
    </source>
</reference>
<comment type="caution">
    <text evidence="1">The sequence shown here is derived from an EMBL/GenBank/DDBJ whole genome shotgun (WGS) entry which is preliminary data.</text>
</comment>
<accession>A0A7C4H4X5</accession>
<protein>
    <submittedName>
        <fullName evidence="1">RNA-binding protein</fullName>
    </submittedName>
</protein>
<dbReference type="InterPro" id="IPR009000">
    <property type="entry name" value="Transl_B-barrel_sf"/>
</dbReference>
<proteinExistence type="predicted"/>